<reference evidence="13" key="3">
    <citation type="submission" date="2025-09" db="UniProtKB">
        <authorList>
            <consortium name="Ensembl"/>
        </authorList>
    </citation>
    <scope>IDENTIFICATION</scope>
</reference>
<protein>
    <recommendedName>
        <fullName evidence="10">Cytochrome c oxidase subunit 7B, mitochondrial</fullName>
    </recommendedName>
    <alternativeName>
        <fullName evidence="11">Cytochrome c oxidase polypeptide VIIb</fullName>
    </alternativeName>
</protein>
<comment type="pathway">
    <text evidence="2">Energy metabolism; oxidative phosphorylation.</text>
</comment>
<proteinExistence type="inferred from homology"/>
<keyword evidence="8" id="KW-0496">Mitochondrion</keyword>
<keyword evidence="4 12" id="KW-0812">Transmembrane</keyword>
<name>A0A8C9C303_PHOSS</name>
<dbReference type="AlphaFoldDB" id="A0A8C9C303"/>
<keyword evidence="6" id="KW-0809">Transit peptide</keyword>
<keyword evidence="7 12" id="KW-1133">Transmembrane helix</keyword>
<evidence type="ECO:0000256" key="11">
    <source>
        <dbReference type="ARBA" id="ARBA00041642"/>
    </source>
</evidence>
<evidence type="ECO:0000256" key="9">
    <source>
        <dbReference type="ARBA" id="ARBA00023136"/>
    </source>
</evidence>
<feature type="transmembrane region" description="Helical" evidence="12">
    <location>
        <begin position="6"/>
        <end position="23"/>
    </location>
</feature>
<evidence type="ECO:0000313" key="14">
    <source>
        <dbReference type="Proteomes" id="UP000694554"/>
    </source>
</evidence>
<evidence type="ECO:0000256" key="8">
    <source>
        <dbReference type="ARBA" id="ARBA00023128"/>
    </source>
</evidence>
<evidence type="ECO:0000256" key="5">
    <source>
        <dbReference type="ARBA" id="ARBA00022792"/>
    </source>
</evidence>
<evidence type="ECO:0000256" key="12">
    <source>
        <dbReference type="SAM" id="Phobius"/>
    </source>
</evidence>
<dbReference type="Ensembl" id="ENSPSNT00000020393.1">
    <property type="protein sequence ID" value="ENSPSNP00000018089.1"/>
    <property type="gene ID" value="ENSPSNG00000013296.1"/>
</dbReference>
<dbReference type="SUPFAM" id="SSF81423">
    <property type="entry name" value="Mitochondrial cytochrome c oxidase subunit VIIb"/>
    <property type="match status" value="1"/>
</dbReference>
<accession>A0A8C9C303</accession>
<evidence type="ECO:0000313" key="13">
    <source>
        <dbReference type="Ensembl" id="ENSPSNP00000018089.1"/>
    </source>
</evidence>
<dbReference type="Pfam" id="PF05392">
    <property type="entry name" value="COX7B"/>
    <property type="match status" value="1"/>
</dbReference>
<dbReference type="GO" id="GO:0045277">
    <property type="term" value="C:respiratory chain complex IV"/>
    <property type="evidence" value="ECO:0007669"/>
    <property type="project" value="TreeGrafter"/>
</dbReference>
<comment type="similarity">
    <text evidence="3">Belongs to the cytochrome c oxidase VIIb family.</text>
</comment>
<dbReference type="Gene3D" id="4.10.51.10">
    <property type="entry name" value="Cytochrome C Oxidase, chain K"/>
    <property type="match status" value="1"/>
</dbReference>
<dbReference type="GO" id="GO:0006123">
    <property type="term" value="P:mitochondrial electron transport, cytochrome c to oxygen"/>
    <property type="evidence" value="ECO:0007669"/>
    <property type="project" value="InterPro"/>
</dbReference>
<feature type="transmembrane region" description="Helical" evidence="12">
    <location>
        <begin position="43"/>
        <end position="66"/>
    </location>
</feature>
<keyword evidence="5" id="KW-0999">Mitochondrion inner membrane</keyword>
<dbReference type="GeneTree" id="ENSGT00390000012178"/>
<dbReference type="InterPro" id="IPR023272">
    <property type="entry name" value="Cyt_c_oxidase_suVIIB_dom_sf"/>
</dbReference>
<dbReference type="InterPro" id="IPR008433">
    <property type="entry name" value="Cyt_c_oxidase_suVIIB"/>
</dbReference>
<evidence type="ECO:0000256" key="10">
    <source>
        <dbReference type="ARBA" id="ARBA00040623"/>
    </source>
</evidence>
<dbReference type="Proteomes" id="UP000694554">
    <property type="component" value="Chromosome 12"/>
</dbReference>
<dbReference type="PANTHER" id="PTHR16716">
    <property type="entry name" value="CYTOCHROME C OXIDASE SUBUNIT 7B, MITOCHONDRIAL"/>
    <property type="match status" value="1"/>
</dbReference>
<evidence type="ECO:0000256" key="1">
    <source>
        <dbReference type="ARBA" id="ARBA00004434"/>
    </source>
</evidence>
<evidence type="ECO:0000256" key="7">
    <source>
        <dbReference type="ARBA" id="ARBA00022989"/>
    </source>
</evidence>
<dbReference type="PANTHER" id="PTHR16716:SF0">
    <property type="entry name" value="CYTOCHROME C OXIDASE SUBUNIT 7B, MITOCHONDRIAL"/>
    <property type="match status" value="1"/>
</dbReference>
<organism evidence="13 14">
    <name type="scientific">Phocoena sinus</name>
    <name type="common">Vaquita</name>
    <dbReference type="NCBI Taxonomy" id="42100"/>
    <lineage>
        <taxon>Eukaryota</taxon>
        <taxon>Metazoa</taxon>
        <taxon>Chordata</taxon>
        <taxon>Craniata</taxon>
        <taxon>Vertebrata</taxon>
        <taxon>Euteleostomi</taxon>
        <taxon>Mammalia</taxon>
        <taxon>Eutheria</taxon>
        <taxon>Laurasiatheria</taxon>
        <taxon>Artiodactyla</taxon>
        <taxon>Whippomorpha</taxon>
        <taxon>Cetacea</taxon>
        <taxon>Odontoceti</taxon>
        <taxon>Phocoenidae</taxon>
        <taxon>Phocoena</taxon>
    </lineage>
</organism>
<evidence type="ECO:0000256" key="2">
    <source>
        <dbReference type="ARBA" id="ARBA00004673"/>
    </source>
</evidence>
<keyword evidence="9 12" id="KW-0472">Membrane</keyword>
<reference evidence="13" key="2">
    <citation type="submission" date="2025-08" db="UniProtKB">
        <authorList>
            <consortium name="Ensembl"/>
        </authorList>
    </citation>
    <scope>IDENTIFICATION</scope>
</reference>
<reference evidence="13" key="1">
    <citation type="submission" date="2019-08" db="EMBL/GenBank/DDBJ databases">
        <title>Phocoena sinus (Vaquita) genome, mPhoSin1, primary haplotype.</title>
        <authorList>
            <person name="Morin P."/>
            <person name="Mountcastle J."/>
            <person name="Fungtammasan C."/>
            <person name="Rhie A."/>
            <person name="Rojas-Bracho L."/>
            <person name="Smith C.R."/>
            <person name="Taylor B.L."/>
            <person name="Gulland F.M.D."/>
            <person name="Musser W."/>
            <person name="Houck M."/>
            <person name="Haase B."/>
            <person name="Paez S."/>
            <person name="Howe K."/>
            <person name="Torrance J."/>
            <person name="Formenti G."/>
            <person name="Phillippy A."/>
            <person name="Ryder O."/>
            <person name="Jarvis E.D."/>
            <person name="Fedrigo O."/>
        </authorList>
    </citation>
    <scope>NUCLEOTIDE SEQUENCE [LARGE SCALE GENOMIC DNA]</scope>
</reference>
<evidence type="ECO:0000256" key="3">
    <source>
        <dbReference type="ARBA" id="ARBA00007351"/>
    </source>
</evidence>
<keyword evidence="14" id="KW-1185">Reference proteome</keyword>
<dbReference type="UniPathway" id="UPA00705"/>
<comment type="subcellular location">
    <subcellularLocation>
        <location evidence="1">Mitochondrion inner membrane</location>
        <topology evidence="1">Single-pass membrane protein</topology>
    </subcellularLocation>
</comment>
<evidence type="ECO:0000256" key="4">
    <source>
        <dbReference type="ARBA" id="ARBA00022692"/>
    </source>
</evidence>
<sequence length="82" mass="9374">MGPFVTDFNGFLALYYCVPLGNIQLTMARQRHQKRTPDFHDKLVILVGPLCVAIWVYAGTQIGILWNLSPASRVTPKEWRDQ</sequence>
<evidence type="ECO:0000256" key="6">
    <source>
        <dbReference type="ARBA" id="ARBA00022946"/>
    </source>
</evidence>
<dbReference type="GO" id="GO:0005743">
    <property type="term" value="C:mitochondrial inner membrane"/>
    <property type="evidence" value="ECO:0007669"/>
    <property type="project" value="UniProtKB-SubCell"/>
</dbReference>